<feature type="compositionally biased region" description="Basic and acidic residues" evidence="1">
    <location>
        <begin position="1"/>
        <end position="12"/>
    </location>
</feature>
<feature type="compositionally biased region" description="Basic and acidic residues" evidence="1">
    <location>
        <begin position="69"/>
        <end position="80"/>
    </location>
</feature>
<accession>A0A2H1W7U9</accession>
<organism evidence="2">
    <name type="scientific">Spodoptera frugiperda</name>
    <name type="common">Fall armyworm</name>
    <dbReference type="NCBI Taxonomy" id="7108"/>
    <lineage>
        <taxon>Eukaryota</taxon>
        <taxon>Metazoa</taxon>
        <taxon>Ecdysozoa</taxon>
        <taxon>Arthropoda</taxon>
        <taxon>Hexapoda</taxon>
        <taxon>Insecta</taxon>
        <taxon>Pterygota</taxon>
        <taxon>Neoptera</taxon>
        <taxon>Endopterygota</taxon>
        <taxon>Lepidoptera</taxon>
        <taxon>Glossata</taxon>
        <taxon>Ditrysia</taxon>
        <taxon>Noctuoidea</taxon>
        <taxon>Noctuidae</taxon>
        <taxon>Amphipyrinae</taxon>
        <taxon>Spodoptera</taxon>
    </lineage>
</organism>
<reference evidence="2" key="1">
    <citation type="submission" date="2016-07" db="EMBL/GenBank/DDBJ databases">
        <authorList>
            <person name="Bretaudeau A."/>
        </authorList>
    </citation>
    <scope>NUCLEOTIDE SEQUENCE</scope>
    <source>
        <strain evidence="2">Rice</strain>
        <tissue evidence="2">Whole body</tissue>
    </source>
</reference>
<evidence type="ECO:0000256" key="1">
    <source>
        <dbReference type="SAM" id="MobiDB-lite"/>
    </source>
</evidence>
<sequence>MARCVQEPDHHRWGPLGLMPDPEQRTTLPDSVAFSERARAPVTRAAPGQTPRCRRPPRPRSDLLQNNDRLYEKARYHDATRATGGTYGGGARSGGARAAGARRARPSAAQSSARPAPGSAPPSRASRQRSTWRLSWRSSLPENSASASRNSRRGGGPLPPPGASSAAKAMPARCSAVSASRFFTASSPNITENRLASSCNTRDGPPSCTGRRSTDSLTLSSNISGICRCGVVPACFCNMSLNNACMANSIVSAQLSLLISRALLSVALIISP</sequence>
<name>A0A2H1W7U9_SPOFR</name>
<dbReference type="AlphaFoldDB" id="A0A2H1W7U9"/>
<feature type="region of interest" description="Disordered" evidence="1">
    <location>
        <begin position="1"/>
        <end position="169"/>
    </location>
</feature>
<protein>
    <submittedName>
        <fullName evidence="2">SFRICE_002213</fullName>
    </submittedName>
</protein>
<dbReference type="EMBL" id="ODYU01006893">
    <property type="protein sequence ID" value="SOQ49151.1"/>
    <property type="molecule type" value="Genomic_DNA"/>
</dbReference>
<gene>
    <name evidence="2" type="ORF">SFRICE_002213</name>
</gene>
<proteinExistence type="predicted"/>
<evidence type="ECO:0000313" key="2">
    <source>
        <dbReference type="EMBL" id="SOQ49151.1"/>
    </source>
</evidence>
<feature type="compositionally biased region" description="Low complexity" evidence="1">
    <location>
        <begin position="106"/>
        <end position="149"/>
    </location>
</feature>
<feature type="region of interest" description="Disordered" evidence="1">
    <location>
        <begin position="194"/>
        <end position="215"/>
    </location>
</feature>